<dbReference type="InterPro" id="IPR043502">
    <property type="entry name" value="DNA/RNA_pol_sf"/>
</dbReference>
<dbReference type="Gene3D" id="1.20.1060.10">
    <property type="entry name" value="Taq DNA Polymerase, Chain T, domain 4"/>
    <property type="match status" value="1"/>
</dbReference>
<evidence type="ECO:0000256" key="1">
    <source>
        <dbReference type="ARBA" id="ARBA00012417"/>
    </source>
</evidence>
<evidence type="ECO:0000256" key="2">
    <source>
        <dbReference type="ARBA" id="ARBA00022679"/>
    </source>
</evidence>
<comment type="caution">
    <text evidence="7">The sequence shown here is derived from an EMBL/GenBank/DDBJ whole genome shotgun (WGS) entry which is preliminary data.</text>
</comment>
<evidence type="ECO:0000256" key="5">
    <source>
        <dbReference type="ARBA" id="ARBA00049244"/>
    </source>
</evidence>
<dbReference type="GO" id="GO:0003677">
    <property type="term" value="F:DNA binding"/>
    <property type="evidence" value="ECO:0007669"/>
    <property type="project" value="InterPro"/>
</dbReference>
<dbReference type="InterPro" id="IPR001098">
    <property type="entry name" value="DNA-dir_DNA_pol_A_palm_dom"/>
</dbReference>
<feature type="non-terminal residue" evidence="7">
    <location>
        <position position="338"/>
    </location>
</feature>
<dbReference type="InterPro" id="IPR002298">
    <property type="entry name" value="DNA_polymerase_A"/>
</dbReference>
<comment type="catalytic activity">
    <reaction evidence="5">
        <text>DNA(n) + a 2'-deoxyribonucleoside 5'-triphosphate = DNA(n+1) + diphosphate</text>
        <dbReference type="Rhea" id="RHEA:22508"/>
        <dbReference type="Rhea" id="RHEA-COMP:17339"/>
        <dbReference type="Rhea" id="RHEA-COMP:17340"/>
        <dbReference type="ChEBI" id="CHEBI:33019"/>
        <dbReference type="ChEBI" id="CHEBI:61560"/>
        <dbReference type="ChEBI" id="CHEBI:173112"/>
        <dbReference type="EC" id="2.7.7.7"/>
    </reaction>
</comment>
<dbReference type="Gene3D" id="3.30.70.370">
    <property type="match status" value="1"/>
</dbReference>
<dbReference type="PANTHER" id="PTHR10133">
    <property type="entry name" value="DNA POLYMERASE I"/>
    <property type="match status" value="1"/>
</dbReference>
<dbReference type="SUPFAM" id="SSF56672">
    <property type="entry name" value="DNA/RNA polymerases"/>
    <property type="match status" value="1"/>
</dbReference>
<dbReference type="SMART" id="SM00482">
    <property type="entry name" value="POLAc"/>
    <property type="match status" value="1"/>
</dbReference>
<dbReference type="Gene3D" id="1.10.150.20">
    <property type="entry name" value="5' to 3' exonuclease, C-terminal subdomain"/>
    <property type="match status" value="1"/>
</dbReference>
<keyword evidence="3" id="KW-0548">Nucleotidyltransferase</keyword>
<dbReference type="Pfam" id="PF00476">
    <property type="entry name" value="DNA_pol_A"/>
    <property type="match status" value="1"/>
</dbReference>
<dbReference type="GO" id="GO:0003887">
    <property type="term" value="F:DNA-directed DNA polymerase activity"/>
    <property type="evidence" value="ECO:0007669"/>
    <property type="project" value="UniProtKB-KW"/>
</dbReference>
<gene>
    <name evidence="7" type="ORF">LCGC14_3139570</name>
</gene>
<proteinExistence type="predicted"/>
<keyword evidence="4" id="KW-0239">DNA-directed DNA polymerase</keyword>
<dbReference type="GO" id="GO:0006302">
    <property type="term" value="P:double-strand break repair"/>
    <property type="evidence" value="ECO:0007669"/>
    <property type="project" value="TreeGrafter"/>
</dbReference>
<dbReference type="EMBL" id="LAZR01068781">
    <property type="protein sequence ID" value="KKK48991.1"/>
    <property type="molecule type" value="Genomic_DNA"/>
</dbReference>
<accession>A0A0F8YLM8</accession>
<protein>
    <recommendedName>
        <fullName evidence="1">DNA-directed DNA polymerase</fullName>
        <ecNumber evidence="1">2.7.7.7</ecNumber>
    </recommendedName>
</protein>
<evidence type="ECO:0000259" key="6">
    <source>
        <dbReference type="SMART" id="SM00482"/>
    </source>
</evidence>
<feature type="non-terminal residue" evidence="7">
    <location>
        <position position="1"/>
    </location>
</feature>
<dbReference type="GO" id="GO:0006261">
    <property type="term" value="P:DNA-templated DNA replication"/>
    <property type="evidence" value="ECO:0007669"/>
    <property type="project" value="InterPro"/>
</dbReference>
<dbReference type="EC" id="2.7.7.7" evidence="1"/>
<evidence type="ECO:0000313" key="7">
    <source>
        <dbReference type="EMBL" id="KKK48991.1"/>
    </source>
</evidence>
<reference evidence="7" key="1">
    <citation type="journal article" date="2015" name="Nature">
        <title>Complex archaea that bridge the gap between prokaryotes and eukaryotes.</title>
        <authorList>
            <person name="Spang A."/>
            <person name="Saw J.H."/>
            <person name="Jorgensen S.L."/>
            <person name="Zaremba-Niedzwiedzka K."/>
            <person name="Martijn J."/>
            <person name="Lind A.E."/>
            <person name="van Eijk R."/>
            <person name="Schleper C."/>
            <person name="Guy L."/>
            <person name="Ettema T.J."/>
        </authorList>
    </citation>
    <scope>NUCLEOTIDE SEQUENCE</scope>
</reference>
<sequence length="338" mass="38432">TEKQQLDKAYKTAKEFDILKPDDLGTIYHALNIHSPILTEKKKVESWAVGALLGFAGKGDRLAASILRYRSFNKIKKSYYDNIAGFADSKNVLHCNIVQAGAKTGRVSASDPNLQNLPKQENLEKIWSAEDLTKPEIAAALRAGLADLKTVSGEDMPFTTSLEELSALSEVRGAFVPRSGHGLLLADWSQIELRIFAYYAQEEIMKRAFEYGIDIHKVTAYAALGPKPTDPAAAKRWRNDGKTFNFGLIYGMGEELLATKTNSTVKEAKGFIESYFRRFPRAKRFRDSVQNRLRERIEATCWDHVYFDFCDDECPQRDRMRGWIRNLWGRRRLLGDCY</sequence>
<evidence type="ECO:0000256" key="3">
    <source>
        <dbReference type="ARBA" id="ARBA00022695"/>
    </source>
</evidence>
<dbReference type="AlphaFoldDB" id="A0A0F8YLM8"/>
<dbReference type="PROSITE" id="PS00447">
    <property type="entry name" value="DNA_POLYMERASE_A"/>
    <property type="match status" value="1"/>
</dbReference>
<feature type="domain" description="DNA-directed DNA polymerase family A palm" evidence="6">
    <location>
        <begin position="169"/>
        <end position="336"/>
    </location>
</feature>
<dbReference type="InterPro" id="IPR019760">
    <property type="entry name" value="DNA-dir_DNA_pol_A_CS"/>
</dbReference>
<name>A0A0F8YLM8_9ZZZZ</name>
<organism evidence="7">
    <name type="scientific">marine sediment metagenome</name>
    <dbReference type="NCBI Taxonomy" id="412755"/>
    <lineage>
        <taxon>unclassified sequences</taxon>
        <taxon>metagenomes</taxon>
        <taxon>ecological metagenomes</taxon>
    </lineage>
</organism>
<evidence type="ECO:0000256" key="4">
    <source>
        <dbReference type="ARBA" id="ARBA00022932"/>
    </source>
</evidence>
<dbReference type="PANTHER" id="PTHR10133:SF62">
    <property type="entry name" value="DNA POLYMERASE THETA"/>
    <property type="match status" value="1"/>
</dbReference>
<keyword evidence="2" id="KW-0808">Transferase</keyword>